<dbReference type="Proteomes" id="UP001151760">
    <property type="component" value="Unassembled WGS sequence"/>
</dbReference>
<gene>
    <name evidence="1" type="ORF">Tco_1081411</name>
</gene>
<sequence>MFNLDYLAIIKWVEELPFNARLLSSTSSGDVGGASYEYTDLGDCDQQCHHCGAAFWLGERLKGHSNSRRTEYHLCCKGGKVYMEQNPDPPEYIKHLFQNKHFMENIQAYNQMFAMTSFGAKIDEAINNGRGPYVFKVSGQVYYWIGSLYPPMEEPPRFLQLYIYDTDHELENMMRHFGGLDNSSLDPEIVRGLIHILDTHNELVQLFRKARDRCQEIDIPEFKIRLYNGNGACGYELLASNTLGEIVFDSGLTGSTEFDVIIEHIGRLPKRINKLHRS</sequence>
<organism evidence="1 2">
    <name type="scientific">Tanacetum coccineum</name>
    <dbReference type="NCBI Taxonomy" id="301880"/>
    <lineage>
        <taxon>Eukaryota</taxon>
        <taxon>Viridiplantae</taxon>
        <taxon>Streptophyta</taxon>
        <taxon>Embryophyta</taxon>
        <taxon>Tracheophyta</taxon>
        <taxon>Spermatophyta</taxon>
        <taxon>Magnoliopsida</taxon>
        <taxon>eudicotyledons</taxon>
        <taxon>Gunneridae</taxon>
        <taxon>Pentapetalae</taxon>
        <taxon>asterids</taxon>
        <taxon>campanulids</taxon>
        <taxon>Asterales</taxon>
        <taxon>Asteraceae</taxon>
        <taxon>Asteroideae</taxon>
        <taxon>Anthemideae</taxon>
        <taxon>Anthemidinae</taxon>
        <taxon>Tanacetum</taxon>
    </lineage>
</organism>
<evidence type="ECO:0000313" key="1">
    <source>
        <dbReference type="EMBL" id="GJT92566.1"/>
    </source>
</evidence>
<proteinExistence type="predicted"/>
<comment type="caution">
    <text evidence="1">The sequence shown here is derived from an EMBL/GenBank/DDBJ whole genome shotgun (WGS) entry which is preliminary data.</text>
</comment>
<protein>
    <recommendedName>
        <fullName evidence="3">Helitron helicase-like domain-containing protein</fullName>
    </recommendedName>
</protein>
<keyword evidence="2" id="KW-1185">Reference proteome</keyword>
<dbReference type="PANTHER" id="PTHR45786:SF74">
    <property type="entry name" value="ATP-DEPENDENT DNA HELICASE"/>
    <property type="match status" value="1"/>
</dbReference>
<accession>A0ABQ5HXD1</accession>
<dbReference type="EMBL" id="BQNB010020121">
    <property type="protein sequence ID" value="GJT92566.1"/>
    <property type="molecule type" value="Genomic_DNA"/>
</dbReference>
<evidence type="ECO:0008006" key="3">
    <source>
        <dbReference type="Google" id="ProtNLM"/>
    </source>
</evidence>
<name>A0ABQ5HXD1_9ASTR</name>
<dbReference type="PANTHER" id="PTHR45786">
    <property type="entry name" value="DNA BINDING PROTEIN-LIKE"/>
    <property type="match status" value="1"/>
</dbReference>
<reference evidence="1" key="1">
    <citation type="journal article" date="2022" name="Int. J. Mol. Sci.">
        <title>Draft Genome of Tanacetum Coccineum: Genomic Comparison of Closely Related Tanacetum-Family Plants.</title>
        <authorList>
            <person name="Yamashiro T."/>
            <person name="Shiraishi A."/>
            <person name="Nakayama K."/>
            <person name="Satake H."/>
        </authorList>
    </citation>
    <scope>NUCLEOTIDE SEQUENCE</scope>
</reference>
<evidence type="ECO:0000313" key="2">
    <source>
        <dbReference type="Proteomes" id="UP001151760"/>
    </source>
</evidence>
<reference evidence="1" key="2">
    <citation type="submission" date="2022-01" db="EMBL/GenBank/DDBJ databases">
        <authorList>
            <person name="Yamashiro T."/>
            <person name="Shiraishi A."/>
            <person name="Satake H."/>
            <person name="Nakayama K."/>
        </authorList>
    </citation>
    <scope>NUCLEOTIDE SEQUENCE</scope>
</reference>